<name>A0A1M6TKG8_PARC5</name>
<evidence type="ECO:0000259" key="5">
    <source>
        <dbReference type="PROSITE" id="PS51379"/>
    </source>
</evidence>
<dbReference type="EMBL" id="FRAG01000095">
    <property type="protein sequence ID" value="SHK57403.1"/>
    <property type="molecule type" value="Genomic_DNA"/>
</dbReference>
<dbReference type="PANTHER" id="PTHR11615">
    <property type="entry name" value="NITRATE, FORMATE, IRON DEHYDROGENASE"/>
    <property type="match status" value="1"/>
</dbReference>
<protein>
    <submittedName>
        <fullName evidence="7">Iron only hydrogenase large subunit, C-terminal domain</fullName>
    </submittedName>
</protein>
<evidence type="ECO:0000259" key="6">
    <source>
        <dbReference type="PROSITE" id="PS51656"/>
    </source>
</evidence>
<dbReference type="GO" id="GO:0046872">
    <property type="term" value="F:metal ion binding"/>
    <property type="evidence" value="ECO:0007669"/>
    <property type="project" value="UniProtKB-KW"/>
</dbReference>
<keyword evidence="3" id="KW-0408">Iron</keyword>
<dbReference type="InterPro" id="IPR017900">
    <property type="entry name" value="4Fe4S_Fe_S_CS"/>
</dbReference>
<dbReference type="Pfam" id="PF13237">
    <property type="entry name" value="Fer4_10"/>
    <property type="match status" value="1"/>
</dbReference>
<dbReference type="Proteomes" id="UP000184465">
    <property type="component" value="Unassembled WGS sequence"/>
</dbReference>
<dbReference type="AlphaFoldDB" id="A0A1M6TKG8"/>
<organism evidence="7 8">
    <name type="scientific">Paramaledivibacter caminithermalis (strain DSM 15212 / CIP 107654 / DViRD3)</name>
    <name type="common">Clostridium caminithermale</name>
    <dbReference type="NCBI Taxonomy" id="1121301"/>
    <lineage>
        <taxon>Bacteria</taxon>
        <taxon>Bacillati</taxon>
        <taxon>Bacillota</taxon>
        <taxon>Clostridia</taxon>
        <taxon>Peptostreptococcales</taxon>
        <taxon>Caminicellaceae</taxon>
        <taxon>Paramaledivibacter</taxon>
    </lineage>
</organism>
<accession>A0A1M6TKG8</accession>
<dbReference type="SMART" id="SM00091">
    <property type="entry name" value="PAS"/>
    <property type="match status" value="1"/>
</dbReference>
<dbReference type="Gene3D" id="1.10.15.40">
    <property type="entry name" value="Electron transport complex subunit B, putative Fe-S cluster"/>
    <property type="match status" value="1"/>
</dbReference>
<dbReference type="GO" id="GO:0051539">
    <property type="term" value="F:4 iron, 4 sulfur cluster binding"/>
    <property type="evidence" value="ECO:0007669"/>
    <property type="project" value="UniProtKB-KW"/>
</dbReference>
<dbReference type="SUPFAM" id="SSF54862">
    <property type="entry name" value="4Fe-4S ferredoxins"/>
    <property type="match status" value="1"/>
</dbReference>
<dbReference type="Gene3D" id="3.30.450.20">
    <property type="entry name" value="PAS domain"/>
    <property type="match status" value="1"/>
</dbReference>
<evidence type="ECO:0000313" key="8">
    <source>
        <dbReference type="Proteomes" id="UP000184465"/>
    </source>
</evidence>
<dbReference type="InterPro" id="IPR009016">
    <property type="entry name" value="Fe_hydrogenase"/>
</dbReference>
<evidence type="ECO:0000256" key="1">
    <source>
        <dbReference type="ARBA" id="ARBA00022485"/>
    </source>
</evidence>
<dbReference type="Gene3D" id="3.40.950.10">
    <property type="entry name" value="Fe-only Hydrogenase (Larger Subunit), Chain L, domain 3"/>
    <property type="match status" value="1"/>
</dbReference>
<gene>
    <name evidence="7" type="ORF">SAMN02745912_03715</name>
</gene>
<keyword evidence="4" id="KW-0411">Iron-sulfur</keyword>
<keyword evidence="8" id="KW-1185">Reference proteome</keyword>
<feature type="domain" description="4Fe-4S ferredoxin-type" evidence="5">
    <location>
        <begin position="31"/>
        <end position="60"/>
    </location>
</feature>
<dbReference type="SUPFAM" id="SSF55785">
    <property type="entry name" value="PYP-like sensor domain (PAS domain)"/>
    <property type="match status" value="1"/>
</dbReference>
<keyword evidence="2" id="KW-0479">Metal-binding</keyword>
<evidence type="ECO:0000313" key="7">
    <source>
        <dbReference type="EMBL" id="SHK57403.1"/>
    </source>
</evidence>
<dbReference type="Pfam" id="PF04060">
    <property type="entry name" value="FeS"/>
    <property type="match status" value="1"/>
</dbReference>
<dbReference type="InterPro" id="IPR035965">
    <property type="entry name" value="PAS-like_dom_sf"/>
</dbReference>
<proteinExistence type="predicted"/>
<dbReference type="InterPro" id="IPR007202">
    <property type="entry name" value="4Fe-4S_dom"/>
</dbReference>
<feature type="domain" description="4Fe-4S" evidence="6">
    <location>
        <begin position="356"/>
        <end position="418"/>
    </location>
</feature>
<dbReference type="CDD" id="cd00130">
    <property type="entry name" value="PAS"/>
    <property type="match status" value="1"/>
</dbReference>
<dbReference type="PROSITE" id="PS51379">
    <property type="entry name" value="4FE4S_FER_2"/>
    <property type="match status" value="1"/>
</dbReference>
<sequence length="574" mass="64936">MNFLNISNANCRNCYKCFRNCIMKSIKIKDEQAEMVKETCIYCGACLTSCPQGAIKFESDLSMVKAAIEDGKKVIVSLAPSFIGAFDVLESGQIVTGLKKLGFDIVEETAIGAEVVENLYKKYIEENKKENIITTCCPSANLLLEIYYPSMIEYMLPIVSPMIAHGKILKRLYGSDAFVVFIGPCISKKVESRDFQHETAVDGVLTFDEVNTWFKEENIYLKSLDVDDFDNESFKTGSSFPLKGSIVKNLFHETQASYELISVSGIDECRQVLDSLAKGELKNVCLELNTCRGGCIGGPGIPKESPSYYARKKRVKDYVIKKEILDYDKFLDLPKGINFKKLFFDKSIKKIVASEEDIEAILKKMGKYTKEDELNCGSCGYDTCREKAQAIFEGKAEYNICLPYMRNKSESLTNIIFEYTPNCIFLLNDELKVLEFNPSAERIFQVKVDYIKGKPISMLIDDSDFIEVMNNKENILAKKVSYSNYGVVMLQNILYLRDQNVLLVIMSNITREEKQKEELKKVKENTVRAAQNVINKQMRVAQEIASLLGETTAETKTTLTKLKMITLAEDGELK</sequence>
<dbReference type="Gene3D" id="3.30.70.20">
    <property type="match status" value="1"/>
</dbReference>
<reference evidence="7 8" key="1">
    <citation type="submission" date="2016-11" db="EMBL/GenBank/DDBJ databases">
        <authorList>
            <person name="Jaros S."/>
            <person name="Januszkiewicz K."/>
            <person name="Wedrychowicz H."/>
        </authorList>
    </citation>
    <scope>NUCLEOTIDE SEQUENCE [LARGE SCALE GENOMIC DNA]</scope>
    <source>
        <strain evidence="7 8">DSM 15212</strain>
    </source>
</reference>
<dbReference type="PROSITE" id="PS00198">
    <property type="entry name" value="4FE4S_FER_1"/>
    <property type="match status" value="1"/>
</dbReference>
<evidence type="ECO:0000256" key="4">
    <source>
        <dbReference type="ARBA" id="ARBA00023014"/>
    </source>
</evidence>
<dbReference type="SUPFAM" id="SSF53920">
    <property type="entry name" value="Fe-only hydrogenase"/>
    <property type="match status" value="1"/>
</dbReference>
<dbReference type="InterPro" id="IPR017896">
    <property type="entry name" value="4Fe4S_Fe-S-bd"/>
</dbReference>
<evidence type="ECO:0000256" key="2">
    <source>
        <dbReference type="ARBA" id="ARBA00022723"/>
    </source>
</evidence>
<keyword evidence="1" id="KW-0004">4Fe-4S</keyword>
<dbReference type="PROSITE" id="PS51656">
    <property type="entry name" value="4FE4S"/>
    <property type="match status" value="1"/>
</dbReference>
<evidence type="ECO:0000256" key="3">
    <source>
        <dbReference type="ARBA" id="ARBA00023004"/>
    </source>
</evidence>
<dbReference type="InterPro" id="IPR050340">
    <property type="entry name" value="Cytosolic_Fe-S_CAF"/>
</dbReference>
<dbReference type="STRING" id="1121301.SAMN02745912_03715"/>
<dbReference type="Pfam" id="PF02906">
    <property type="entry name" value="Fe_hyd_lg_C"/>
    <property type="match status" value="1"/>
</dbReference>
<dbReference type="InterPro" id="IPR000014">
    <property type="entry name" value="PAS"/>
</dbReference>
<dbReference type="OrthoDB" id="9798098at2"/>
<dbReference type="InterPro" id="IPR004108">
    <property type="entry name" value="Fe_hydrogenase_lsu_C"/>
</dbReference>